<keyword evidence="3" id="KW-0723">Serine/threonine-protein kinase</keyword>
<dbReference type="FunFam" id="3.30.200.20:FF:000003">
    <property type="entry name" value="Non-specific serine/threonine protein kinase"/>
    <property type="match status" value="1"/>
</dbReference>
<organism evidence="13 14">
    <name type="scientific">Acrobeloides nanus</name>
    <dbReference type="NCBI Taxonomy" id="290746"/>
    <lineage>
        <taxon>Eukaryota</taxon>
        <taxon>Metazoa</taxon>
        <taxon>Ecdysozoa</taxon>
        <taxon>Nematoda</taxon>
        <taxon>Chromadorea</taxon>
        <taxon>Rhabditida</taxon>
        <taxon>Tylenchina</taxon>
        <taxon>Cephalobomorpha</taxon>
        <taxon>Cephaloboidea</taxon>
        <taxon>Cephalobidae</taxon>
        <taxon>Acrobeloides</taxon>
    </lineage>
</organism>
<dbReference type="PANTHER" id="PTHR24346:SF49">
    <property type="entry name" value="NIM1 SERINE_THREONINE PROTEIN KINASE"/>
    <property type="match status" value="1"/>
</dbReference>
<feature type="region of interest" description="Disordered" evidence="11">
    <location>
        <begin position="1"/>
        <end position="31"/>
    </location>
</feature>
<dbReference type="PANTHER" id="PTHR24346">
    <property type="entry name" value="MAP/MICROTUBULE AFFINITY-REGULATING KINASE"/>
    <property type="match status" value="1"/>
</dbReference>
<dbReference type="GO" id="GO:0050321">
    <property type="term" value="F:tau-protein kinase activity"/>
    <property type="evidence" value="ECO:0007669"/>
    <property type="project" value="TreeGrafter"/>
</dbReference>
<dbReference type="PROSITE" id="PS50011">
    <property type="entry name" value="PROTEIN_KINASE_DOM"/>
    <property type="match status" value="1"/>
</dbReference>
<accession>A0A914CHV3</accession>
<protein>
    <recommendedName>
        <fullName evidence="2">non-specific serine/threonine protein kinase</fullName>
        <ecNumber evidence="2">2.7.11.1</ecNumber>
    </recommendedName>
</protein>
<dbReference type="WBParaSite" id="ACRNAN_scaffold1054.g30909.t1">
    <property type="protein sequence ID" value="ACRNAN_scaffold1054.g30909.t1"/>
    <property type="gene ID" value="ACRNAN_scaffold1054.g30909"/>
</dbReference>
<sequence>MKRSSVKRLNGRVNGIHSEPNSITSSSSNNSVPAAVAATGSILAHTMMVSAAAEKVQQYRMKSATLSEDLPNVPSRASETFPPNVRRTTITPGSSMNDSSDDLLSRPDSRGSRETASATSSFPTRTTTPHPLSKAPTLPCTSSEEGSDSPLFLRTISVQSLPSAQTIPTEISLYEKTLHLLGNDVHCQREIALGKRIGFYRLGKELGAGNFSKVKLGVHVLTKEKVAVKIMEKSKMDQKAQRLLAREIDNMEQLHHPNIIRLFECVETLSKMYLVMEYAGGGELYTYVHDKGKLTEDVAKPIFAQIISAVAHMHSKNIVHRDIKAENVIFSQPGWVKLADFGFSCRFENADSKLSTFCGSPPYAAPELFKDKNYGGTAVDIWALGVLLYFMLVGVTPFRGETVNDLKKNILAGSYTMPEYVSTFAQHIIHRMLEMDPTRRMGVLDVKKTYWLRESKFPESYLQLSMDPNEKELEKNEIERKVWNTLQSYGVSPEMIRESIGKGARNAIIGTYRIVLYQCQANEMDKERIKISEHLMQMAERNRRIHHQRLNERSKTCTLL</sequence>
<dbReference type="InterPro" id="IPR011009">
    <property type="entry name" value="Kinase-like_dom_sf"/>
</dbReference>
<feature type="compositionally biased region" description="Polar residues" evidence="11">
    <location>
        <begin position="114"/>
        <end position="130"/>
    </location>
</feature>
<feature type="region of interest" description="Disordered" evidence="11">
    <location>
        <begin position="67"/>
        <end position="146"/>
    </location>
</feature>
<dbReference type="Gene3D" id="1.10.510.10">
    <property type="entry name" value="Transferase(Phosphotransferase) domain 1"/>
    <property type="match status" value="1"/>
</dbReference>
<dbReference type="InterPro" id="IPR000719">
    <property type="entry name" value="Prot_kinase_dom"/>
</dbReference>
<evidence type="ECO:0000313" key="13">
    <source>
        <dbReference type="Proteomes" id="UP000887540"/>
    </source>
</evidence>
<feature type="compositionally biased region" description="Low complexity" evidence="11">
    <location>
        <begin position="20"/>
        <end position="31"/>
    </location>
</feature>
<feature type="compositionally biased region" description="Basic and acidic residues" evidence="11">
    <location>
        <begin position="103"/>
        <end position="113"/>
    </location>
</feature>
<dbReference type="SUPFAM" id="SSF56112">
    <property type="entry name" value="Protein kinase-like (PK-like)"/>
    <property type="match status" value="1"/>
</dbReference>
<evidence type="ECO:0000256" key="6">
    <source>
        <dbReference type="ARBA" id="ARBA00022777"/>
    </source>
</evidence>
<dbReference type="AlphaFoldDB" id="A0A914CHV3"/>
<evidence type="ECO:0000313" key="14">
    <source>
        <dbReference type="WBParaSite" id="ACRNAN_scaffold1054.g30909.t1"/>
    </source>
</evidence>
<dbReference type="PROSITE" id="PS00107">
    <property type="entry name" value="PROTEIN_KINASE_ATP"/>
    <property type="match status" value="1"/>
</dbReference>
<dbReference type="Proteomes" id="UP000887540">
    <property type="component" value="Unplaced"/>
</dbReference>
<dbReference type="GO" id="GO:0005737">
    <property type="term" value="C:cytoplasm"/>
    <property type="evidence" value="ECO:0007669"/>
    <property type="project" value="TreeGrafter"/>
</dbReference>
<reference evidence="14" key="1">
    <citation type="submission" date="2022-11" db="UniProtKB">
        <authorList>
            <consortium name="WormBaseParasite"/>
        </authorList>
    </citation>
    <scope>IDENTIFICATION</scope>
</reference>
<keyword evidence="5 10" id="KW-0547">Nucleotide-binding</keyword>
<feature type="compositionally biased region" description="Basic residues" evidence="11">
    <location>
        <begin position="1"/>
        <end position="10"/>
    </location>
</feature>
<evidence type="ECO:0000256" key="11">
    <source>
        <dbReference type="SAM" id="MobiDB-lite"/>
    </source>
</evidence>
<dbReference type="InterPro" id="IPR017441">
    <property type="entry name" value="Protein_kinase_ATP_BS"/>
</dbReference>
<feature type="binding site" evidence="10">
    <location>
        <position position="229"/>
    </location>
    <ligand>
        <name>ATP</name>
        <dbReference type="ChEBI" id="CHEBI:30616"/>
    </ligand>
</feature>
<evidence type="ECO:0000256" key="5">
    <source>
        <dbReference type="ARBA" id="ARBA00022741"/>
    </source>
</evidence>
<dbReference type="Pfam" id="PF00069">
    <property type="entry name" value="Pkinase"/>
    <property type="match status" value="1"/>
</dbReference>
<keyword evidence="6" id="KW-0418">Kinase</keyword>
<evidence type="ECO:0000259" key="12">
    <source>
        <dbReference type="PROSITE" id="PS50011"/>
    </source>
</evidence>
<dbReference type="PROSITE" id="PS00108">
    <property type="entry name" value="PROTEIN_KINASE_ST"/>
    <property type="match status" value="1"/>
</dbReference>
<dbReference type="InterPro" id="IPR008271">
    <property type="entry name" value="Ser/Thr_kinase_AS"/>
</dbReference>
<comment type="cofactor">
    <cofactor evidence="1">
        <name>Mg(2+)</name>
        <dbReference type="ChEBI" id="CHEBI:18420"/>
    </cofactor>
</comment>
<evidence type="ECO:0000256" key="4">
    <source>
        <dbReference type="ARBA" id="ARBA00022679"/>
    </source>
</evidence>
<dbReference type="EC" id="2.7.11.1" evidence="2"/>
<evidence type="ECO:0000256" key="3">
    <source>
        <dbReference type="ARBA" id="ARBA00022527"/>
    </source>
</evidence>
<dbReference type="SMART" id="SM00220">
    <property type="entry name" value="S_TKc"/>
    <property type="match status" value="1"/>
</dbReference>
<dbReference type="FunFam" id="1.10.510.10:FF:000571">
    <property type="entry name" value="Maternal embryonic leucine zipper kinase"/>
    <property type="match status" value="1"/>
</dbReference>
<evidence type="ECO:0000256" key="2">
    <source>
        <dbReference type="ARBA" id="ARBA00012513"/>
    </source>
</evidence>
<evidence type="ECO:0000256" key="7">
    <source>
        <dbReference type="ARBA" id="ARBA00022840"/>
    </source>
</evidence>
<comment type="catalytic activity">
    <reaction evidence="8">
        <text>L-threonyl-[protein] + ATP = O-phospho-L-threonyl-[protein] + ADP + H(+)</text>
        <dbReference type="Rhea" id="RHEA:46608"/>
        <dbReference type="Rhea" id="RHEA-COMP:11060"/>
        <dbReference type="Rhea" id="RHEA-COMP:11605"/>
        <dbReference type="ChEBI" id="CHEBI:15378"/>
        <dbReference type="ChEBI" id="CHEBI:30013"/>
        <dbReference type="ChEBI" id="CHEBI:30616"/>
        <dbReference type="ChEBI" id="CHEBI:61977"/>
        <dbReference type="ChEBI" id="CHEBI:456216"/>
        <dbReference type="EC" id="2.7.11.1"/>
    </reaction>
</comment>
<dbReference type="GO" id="GO:0005524">
    <property type="term" value="F:ATP binding"/>
    <property type="evidence" value="ECO:0007669"/>
    <property type="project" value="UniProtKB-UniRule"/>
</dbReference>
<feature type="compositionally biased region" description="Polar residues" evidence="11">
    <location>
        <begin position="86"/>
        <end position="97"/>
    </location>
</feature>
<feature type="domain" description="Protein kinase" evidence="12">
    <location>
        <begin position="200"/>
        <end position="452"/>
    </location>
</feature>
<evidence type="ECO:0000256" key="9">
    <source>
        <dbReference type="ARBA" id="ARBA00048679"/>
    </source>
</evidence>
<keyword evidence="4" id="KW-0808">Transferase</keyword>
<proteinExistence type="predicted"/>
<keyword evidence="13" id="KW-1185">Reference proteome</keyword>
<evidence type="ECO:0000256" key="8">
    <source>
        <dbReference type="ARBA" id="ARBA00047899"/>
    </source>
</evidence>
<dbReference type="GO" id="GO:0035556">
    <property type="term" value="P:intracellular signal transduction"/>
    <property type="evidence" value="ECO:0007669"/>
    <property type="project" value="TreeGrafter"/>
</dbReference>
<dbReference type="GO" id="GO:0000226">
    <property type="term" value="P:microtubule cytoskeleton organization"/>
    <property type="evidence" value="ECO:0007669"/>
    <property type="project" value="TreeGrafter"/>
</dbReference>
<keyword evidence="7 10" id="KW-0067">ATP-binding</keyword>
<evidence type="ECO:0000256" key="1">
    <source>
        <dbReference type="ARBA" id="ARBA00001946"/>
    </source>
</evidence>
<comment type="catalytic activity">
    <reaction evidence="9">
        <text>L-seryl-[protein] + ATP = O-phospho-L-seryl-[protein] + ADP + H(+)</text>
        <dbReference type="Rhea" id="RHEA:17989"/>
        <dbReference type="Rhea" id="RHEA-COMP:9863"/>
        <dbReference type="Rhea" id="RHEA-COMP:11604"/>
        <dbReference type="ChEBI" id="CHEBI:15378"/>
        <dbReference type="ChEBI" id="CHEBI:29999"/>
        <dbReference type="ChEBI" id="CHEBI:30616"/>
        <dbReference type="ChEBI" id="CHEBI:83421"/>
        <dbReference type="ChEBI" id="CHEBI:456216"/>
        <dbReference type="EC" id="2.7.11.1"/>
    </reaction>
</comment>
<name>A0A914CHV3_9BILA</name>
<evidence type="ECO:0000256" key="10">
    <source>
        <dbReference type="PROSITE-ProRule" id="PRU10141"/>
    </source>
</evidence>